<feature type="compositionally biased region" description="Basic and acidic residues" evidence="8">
    <location>
        <begin position="617"/>
        <end position="629"/>
    </location>
</feature>
<dbReference type="PROSITE" id="PS50102">
    <property type="entry name" value="RRM"/>
    <property type="match status" value="1"/>
</dbReference>
<dbReference type="InterPro" id="IPR012677">
    <property type="entry name" value="Nucleotide-bd_a/b_plait_sf"/>
</dbReference>
<dbReference type="InterPro" id="IPR050441">
    <property type="entry name" value="RBM"/>
</dbReference>
<dbReference type="SUPFAM" id="SSF54928">
    <property type="entry name" value="RNA-binding domain, RBD"/>
    <property type="match status" value="1"/>
</dbReference>
<dbReference type="OMA" id="VWEIDTH"/>
<dbReference type="VEuPathDB" id="HostDB:ENSMMUG00000057875"/>
<dbReference type="GO" id="GO:0006397">
    <property type="term" value="P:mRNA processing"/>
    <property type="evidence" value="ECO:0007669"/>
    <property type="project" value="UniProtKB-KW"/>
</dbReference>
<dbReference type="GO" id="GO:0048026">
    <property type="term" value="P:positive regulation of mRNA splicing, via spliceosome"/>
    <property type="evidence" value="ECO:0000318"/>
    <property type="project" value="GO_Central"/>
</dbReference>
<dbReference type="STRING" id="9544.ENSMMUP00000075587"/>
<dbReference type="Bgee" id="ENSMMUG00000057875">
    <property type="expression patterns" value="Expressed in spermatid and 2 other cell types or tissues"/>
</dbReference>
<keyword evidence="4" id="KW-0508">mRNA splicing</keyword>
<feature type="region of interest" description="Disordered" evidence="8">
    <location>
        <begin position="597"/>
        <end position="629"/>
    </location>
</feature>
<comment type="subunit">
    <text evidence="6">Interacts with splicing factor proteins SFRS3/SRP20, TRA2B/SFRS10, KHDRBS1/SAM68 and KHDRBS3.</text>
</comment>
<evidence type="ECO:0000313" key="10">
    <source>
        <dbReference type="Ensembl" id="ENSMMUP00000075587.1"/>
    </source>
</evidence>
<evidence type="ECO:0000256" key="1">
    <source>
        <dbReference type="ARBA" id="ARBA00004123"/>
    </source>
</evidence>
<feature type="region of interest" description="Disordered" evidence="8">
    <location>
        <begin position="152"/>
        <end position="468"/>
    </location>
</feature>
<dbReference type="GeneTree" id="ENSGT00940000163524"/>
<dbReference type="InParanoid" id="A0A5F8ADX5"/>
<dbReference type="Pfam" id="PF00076">
    <property type="entry name" value="RRM_1"/>
    <property type="match status" value="1"/>
</dbReference>
<dbReference type="GeneID" id="106995447"/>
<dbReference type="InterPro" id="IPR000504">
    <property type="entry name" value="RRM_dom"/>
</dbReference>
<feature type="region of interest" description="Disordered" evidence="8">
    <location>
        <begin position="63"/>
        <end position="130"/>
    </location>
</feature>
<dbReference type="ExpressionAtlas" id="A0A5F8ADX5">
    <property type="expression patterns" value="baseline"/>
</dbReference>
<name>A0A5F8ADX5_MACMU</name>
<evidence type="ECO:0000313" key="11">
    <source>
        <dbReference type="Proteomes" id="UP000006718"/>
    </source>
</evidence>
<feature type="compositionally biased region" description="Basic and acidic residues" evidence="8">
    <location>
        <begin position="401"/>
        <end position="416"/>
    </location>
</feature>
<dbReference type="CDD" id="cd12382">
    <property type="entry name" value="RRM_RBMX_like"/>
    <property type="match status" value="1"/>
</dbReference>
<reference evidence="10" key="3">
    <citation type="submission" date="2025-09" db="UniProtKB">
        <authorList>
            <consortium name="Ensembl"/>
        </authorList>
    </citation>
    <scope>IDENTIFICATION</scope>
    <source>
        <strain evidence="10">17573</strain>
    </source>
</reference>
<keyword evidence="3 7" id="KW-0694">RNA-binding</keyword>
<dbReference type="SMART" id="SM00360">
    <property type="entry name" value="RRM"/>
    <property type="match status" value="1"/>
</dbReference>
<feature type="compositionally biased region" description="Basic and acidic residues" evidence="8">
    <location>
        <begin position="63"/>
        <end position="84"/>
    </location>
</feature>
<evidence type="ECO:0000256" key="2">
    <source>
        <dbReference type="ARBA" id="ARBA00022664"/>
    </source>
</evidence>
<feature type="compositionally biased region" description="Polar residues" evidence="8">
    <location>
        <begin position="605"/>
        <end position="614"/>
    </location>
</feature>
<dbReference type="Pfam" id="PF08081">
    <property type="entry name" value="RBM1CTR"/>
    <property type="match status" value="1"/>
</dbReference>
<dbReference type="Gene3D" id="3.30.70.330">
    <property type="match status" value="1"/>
</dbReference>
<feature type="compositionally biased region" description="Basic and acidic residues" evidence="8">
    <location>
        <begin position="368"/>
        <end position="379"/>
    </location>
</feature>
<feature type="compositionally biased region" description="Basic and acidic residues" evidence="8">
    <location>
        <begin position="484"/>
        <end position="509"/>
    </location>
</feature>
<feature type="compositionally biased region" description="Basic and acidic residues" evidence="8">
    <location>
        <begin position="257"/>
        <end position="268"/>
    </location>
</feature>
<dbReference type="KEGG" id="mcc:106995447"/>
<feature type="domain" description="RRM" evidence="9">
    <location>
        <begin position="8"/>
        <end position="85"/>
    </location>
</feature>
<evidence type="ECO:0000256" key="5">
    <source>
        <dbReference type="ARBA" id="ARBA00023242"/>
    </source>
</evidence>
<organism evidence="10 11">
    <name type="scientific">Macaca mulatta</name>
    <name type="common">Rhesus macaque</name>
    <dbReference type="NCBI Taxonomy" id="9544"/>
    <lineage>
        <taxon>Eukaryota</taxon>
        <taxon>Metazoa</taxon>
        <taxon>Chordata</taxon>
        <taxon>Craniata</taxon>
        <taxon>Vertebrata</taxon>
        <taxon>Euteleostomi</taxon>
        <taxon>Mammalia</taxon>
        <taxon>Eutheria</taxon>
        <taxon>Euarchontoglires</taxon>
        <taxon>Primates</taxon>
        <taxon>Haplorrhini</taxon>
        <taxon>Catarrhini</taxon>
        <taxon>Cercopithecidae</taxon>
        <taxon>Cercopithecinae</taxon>
        <taxon>Macaca</taxon>
    </lineage>
</organism>
<reference evidence="10" key="2">
    <citation type="submission" date="2025-08" db="UniProtKB">
        <authorList>
            <consortium name="Ensembl"/>
        </authorList>
    </citation>
    <scope>IDENTIFICATION</scope>
    <source>
        <strain evidence="10">17573</strain>
    </source>
</reference>
<evidence type="ECO:0000256" key="7">
    <source>
        <dbReference type="PROSITE-ProRule" id="PRU00176"/>
    </source>
</evidence>
<gene>
    <name evidence="10" type="primary">LOC106995447</name>
</gene>
<feature type="compositionally biased region" description="Basic and acidic residues" evidence="8">
    <location>
        <begin position="219"/>
        <end position="245"/>
    </location>
</feature>
<feature type="compositionally biased region" description="Basic and acidic residues" evidence="8">
    <location>
        <begin position="294"/>
        <end position="305"/>
    </location>
</feature>
<dbReference type="RefSeq" id="XP_014984160.1">
    <property type="nucleotide sequence ID" value="XM_015128674.2"/>
</dbReference>
<dbReference type="Ensembl" id="ENSMMUT00000104304.1">
    <property type="protein sequence ID" value="ENSMMUP00000075587.1"/>
    <property type="gene ID" value="ENSMMUG00000057875.1"/>
</dbReference>
<dbReference type="AlphaFoldDB" id="A0A5F8ADX5"/>
<comment type="subcellular location">
    <subcellularLocation>
        <location evidence="1">Nucleus</location>
    </subcellularLocation>
</comment>
<dbReference type="InterPro" id="IPR035979">
    <property type="entry name" value="RBD_domain_sf"/>
</dbReference>
<evidence type="ECO:0000256" key="6">
    <source>
        <dbReference type="ARBA" id="ARBA00038821"/>
    </source>
</evidence>
<protein>
    <recommendedName>
        <fullName evidence="9">RRM domain-containing protein</fullName>
    </recommendedName>
</protein>
<evidence type="ECO:0000256" key="3">
    <source>
        <dbReference type="ARBA" id="ARBA00022884"/>
    </source>
</evidence>
<proteinExistence type="predicted"/>
<feature type="compositionally biased region" description="Basic and acidic residues" evidence="8">
    <location>
        <begin position="438"/>
        <end position="453"/>
    </location>
</feature>
<feature type="region of interest" description="Disordered" evidence="8">
    <location>
        <begin position="483"/>
        <end position="519"/>
    </location>
</feature>
<keyword evidence="5" id="KW-0539">Nucleus</keyword>
<feature type="compositionally biased region" description="Polar residues" evidence="8">
    <location>
        <begin position="187"/>
        <end position="198"/>
    </location>
</feature>
<dbReference type="SMR" id="A0A5F8ADX5"/>
<dbReference type="RefSeq" id="XP_014984159.1">
    <property type="nucleotide sequence ID" value="XM_015128673.2"/>
</dbReference>
<feature type="compositionally biased region" description="Low complexity" evidence="8">
    <location>
        <begin position="100"/>
        <end position="111"/>
    </location>
</feature>
<evidence type="ECO:0000256" key="4">
    <source>
        <dbReference type="ARBA" id="ARBA00023187"/>
    </source>
</evidence>
<keyword evidence="2" id="KW-0507">mRNA processing</keyword>
<evidence type="ECO:0000256" key="8">
    <source>
        <dbReference type="SAM" id="MobiDB-lite"/>
    </source>
</evidence>
<reference evidence="10" key="1">
    <citation type="journal article" date="2012" name="Nature">
        <title>Strict evolutionary conservation followed rapid gene loss on human and rhesus Y chromosomes.</title>
        <authorList>
            <person name="Hughes J.F."/>
            <person name="Skaletsky H."/>
            <person name="Brown L.G."/>
            <person name="Pyntikova T."/>
            <person name="Graves T."/>
            <person name="Fulton R.S."/>
            <person name="Dugan S."/>
            <person name="Ding Y."/>
            <person name="Buhay C.J."/>
            <person name="Kremitzki C."/>
            <person name="Wang Q."/>
            <person name="Shen H."/>
            <person name="Holder M."/>
            <person name="Villasana D."/>
            <person name="Nazareth L.V."/>
            <person name="Cree A."/>
            <person name="Courtney L."/>
            <person name="Veizer J."/>
            <person name="Kotkiewicz H."/>
            <person name="Cho T.J."/>
            <person name="Koutseva N."/>
            <person name="Rozen S."/>
            <person name="Muzny D.M."/>
            <person name="Warren W.C."/>
            <person name="Gibbs R.A."/>
            <person name="Wilson R.K."/>
            <person name="Page D.C."/>
        </authorList>
    </citation>
    <scope>NUCLEOTIDE SEQUENCE [LARGE SCALE GENOMIC DNA]</scope>
    <source>
        <strain evidence="10">17573</strain>
    </source>
</reference>
<keyword evidence="11" id="KW-1185">Reference proteome</keyword>
<feature type="compositionally biased region" description="Basic and acidic residues" evidence="8">
    <location>
        <begin position="331"/>
        <end position="342"/>
    </location>
</feature>
<dbReference type="InterPro" id="IPR012604">
    <property type="entry name" value="RBM1CTR"/>
</dbReference>
<dbReference type="GO" id="GO:0003723">
    <property type="term" value="F:RNA binding"/>
    <property type="evidence" value="ECO:0000318"/>
    <property type="project" value="GO_Central"/>
</dbReference>
<dbReference type="GO" id="GO:0008380">
    <property type="term" value="P:RNA splicing"/>
    <property type="evidence" value="ECO:0007669"/>
    <property type="project" value="UniProtKB-KW"/>
</dbReference>
<dbReference type="FunFam" id="3.30.70.330:FF:000470">
    <property type="entry name" value="RNA-binding motif protein, Y chromosome, family 1 member F/J"/>
    <property type="match status" value="1"/>
</dbReference>
<accession>A0A5F8ADX5</accession>
<evidence type="ECO:0000259" key="9">
    <source>
        <dbReference type="PROSITE" id="PS50102"/>
    </source>
</evidence>
<dbReference type="Proteomes" id="UP000006718">
    <property type="component" value="Chromosome Y"/>
</dbReference>
<sequence>MVEADCPGKLFIGGLNRETNEKMLKAVFVKHGPISEVLLIKDRTSKSRGFAFITFENPADAKNAAKDMNGKSLDGKAIKVEQAKKPSFQSGGRRRPPPSSRNRSPSGSLRSAKGSSGGTRGWHPSHEGHLGNVLKYKDETIGLKENDGEYTLDLNMSSSRGAIPVKRGPSSRSGGPLPKKSALSAMARSNSWIRSQGPVSRGRENYGGPPCREPTSSWRNDHMSRRDDGYATKERNHPSSRDTRDYAPPSRGYTYRDYGRSSPDEHSSRGYRNHPSSRDTRDYAPPSRGYTYRDYGRSSPDEHSSRGYRNHPSSRDTRVYAPPSRGYTYHDYGRSSPDEHSSRGYRNHPSSRDTRDYAPPSRGYTYRDYGRSCPDEHSSRGYRNHPSSRETRNYAPPPKDYTYRDYGRSSPDEHSSRGYRNHPSSRETRDYAPPPKDYTYHDYGRSSPDEHSSRGYRNHPSSRETRDYAAPAKDYAYCVYGRSSQDEHSSRGYSDRDGYSEACGRDHSEGPSGSSYRDAFQGYDNGPGWIWTSQGAPPAQGPRISYGGSTCHDYNTRDRYGRSWESYSRSCGDSYSCGREHAGRKDQRNLPSLARLLPAPREAYGSSSYVSSTVDGEESRSEKGDLSRY</sequence>
<dbReference type="GO" id="GO:0005681">
    <property type="term" value="C:spliceosomal complex"/>
    <property type="evidence" value="ECO:0000318"/>
    <property type="project" value="GO_Central"/>
</dbReference>
<dbReference type="FunCoup" id="A0A5F8ADX5">
    <property type="interactions" value="75"/>
</dbReference>
<dbReference type="OrthoDB" id="439808at2759"/>
<dbReference type="PANTHER" id="PTHR48034">
    <property type="entry name" value="TRANSFORMER-2 SEX-DETERMINING PROTEIN-RELATED"/>
    <property type="match status" value="1"/>
</dbReference>